<dbReference type="EMBL" id="BANC01000036">
    <property type="protein sequence ID" value="GAN80081.1"/>
    <property type="molecule type" value="Genomic_DNA"/>
</dbReference>
<dbReference type="InterPro" id="IPR007312">
    <property type="entry name" value="Phosphoesterase"/>
</dbReference>
<protein>
    <submittedName>
        <fullName evidence="2">Phosphoesterase</fullName>
    </submittedName>
</protein>
<dbReference type="SUPFAM" id="SSF53649">
    <property type="entry name" value="Alkaline phosphatase-like"/>
    <property type="match status" value="1"/>
</dbReference>
<keyword evidence="3" id="KW-1185">Reference proteome</keyword>
<evidence type="ECO:0000256" key="1">
    <source>
        <dbReference type="ARBA" id="ARBA00022801"/>
    </source>
</evidence>
<dbReference type="RefSeq" id="WP_048878509.1">
    <property type="nucleotide sequence ID" value="NZ_BANC01000036.1"/>
</dbReference>
<dbReference type="InterPro" id="IPR017850">
    <property type="entry name" value="Alkaline_phosphatase_core_sf"/>
</dbReference>
<dbReference type="AlphaFoldDB" id="A0A0D6PFE8"/>
<sequence>MHSMITLQNELSSTVSVSVGVSPVLNQSYWGNVQDDALSEQDTSIFWVSRSAGITDGQTWVFSAGTSVGNTPVMLQVKLTGTLLGSDIAIAVQAGAQFSGWSDSADVSLVFAADDTNTYRISGTYIDEGAQYNNVQFAVSKVILPQIKHVVVLTLENRSFDNLLGWLYDGTPGNSPACYIPNISPQPFNGLSANSYFNENSAMNGGAPVFASNGTTPWTVGTKTVAASSVPNPDPGEEFNRVATQIGANKMDGFISDYISWVTSAGGTPDEAAQIMQSYSPTQIPVITTLAKSFAVSDAWHASVPSQTWPNRAFLQAGASAGHVNNEGWPWNIPTIFDVLTEQKLSWMVYNNSVLPSLTKTLFFEKYGANETNFSGIGDFQKACLEGTLPVFTFLEPSFGPYEVDESYHPPYDVSPGETFLAKIYEMIRSSPARDDILFVVLFDEHGGTYDHVVPPAAPAGFPAATDASKFAFNQFGVRVPAIVVSSYVTAGTVFRSGTGIPYDHTSVLATLRDWLGLSAAFRKDLASSRIVTAPTLAPVLNRTAKRDWPDIHAPASLTEAAASPAAALPSADVPLNDNQKAVLMACSALVAKRPLSLSEKQRAGEQLQTHGDAQVWLAALQPHLQRK</sequence>
<accession>A0A0D6PFE8</accession>
<dbReference type="OrthoDB" id="9770871at2"/>
<keyword evidence="1" id="KW-0378">Hydrolase</keyword>
<evidence type="ECO:0000313" key="3">
    <source>
        <dbReference type="Proteomes" id="UP000032668"/>
    </source>
</evidence>
<comment type="caution">
    <text evidence="2">The sequence shown here is derived from an EMBL/GenBank/DDBJ whole genome shotgun (WGS) entry which is preliminary data.</text>
</comment>
<evidence type="ECO:0000313" key="2">
    <source>
        <dbReference type="EMBL" id="GAN80081.1"/>
    </source>
</evidence>
<reference evidence="2 3" key="1">
    <citation type="submission" date="2012-11" db="EMBL/GenBank/DDBJ databases">
        <title>Whole genome sequence of Acidocella aminolytica 101 = DSM 11237.</title>
        <authorList>
            <person name="Azuma Y."/>
            <person name="Higashiura N."/>
            <person name="Hirakawa H."/>
            <person name="Matsushita K."/>
        </authorList>
    </citation>
    <scope>NUCLEOTIDE SEQUENCE [LARGE SCALE GENOMIC DNA]</scope>
    <source>
        <strain evidence="3">101 / DSM 11237</strain>
    </source>
</reference>
<proteinExistence type="predicted"/>
<dbReference type="Gene3D" id="3.40.720.10">
    <property type="entry name" value="Alkaline Phosphatase, subunit A"/>
    <property type="match status" value="2"/>
</dbReference>
<dbReference type="Proteomes" id="UP000032668">
    <property type="component" value="Unassembled WGS sequence"/>
</dbReference>
<dbReference type="Pfam" id="PF04185">
    <property type="entry name" value="Phosphoesterase"/>
    <property type="match status" value="1"/>
</dbReference>
<dbReference type="GO" id="GO:0009395">
    <property type="term" value="P:phospholipid catabolic process"/>
    <property type="evidence" value="ECO:0007669"/>
    <property type="project" value="TreeGrafter"/>
</dbReference>
<gene>
    <name evidence="2" type="ORF">Aam_036_003</name>
</gene>
<dbReference type="GO" id="GO:0042578">
    <property type="term" value="F:phosphoric ester hydrolase activity"/>
    <property type="evidence" value="ECO:0007669"/>
    <property type="project" value="UniProtKB-ARBA"/>
</dbReference>
<dbReference type="STRING" id="1120923.SAMN02746095_01015"/>
<dbReference type="PANTHER" id="PTHR31956">
    <property type="entry name" value="NON-SPECIFIC PHOSPHOLIPASE C4-RELATED"/>
    <property type="match status" value="1"/>
</dbReference>
<organism evidence="2 3">
    <name type="scientific">Acidocella aminolytica 101 = DSM 11237</name>
    <dbReference type="NCBI Taxonomy" id="1120923"/>
    <lineage>
        <taxon>Bacteria</taxon>
        <taxon>Pseudomonadati</taxon>
        <taxon>Pseudomonadota</taxon>
        <taxon>Alphaproteobacteria</taxon>
        <taxon>Acetobacterales</taxon>
        <taxon>Acidocellaceae</taxon>
        <taxon>Acidocella</taxon>
    </lineage>
</organism>
<name>A0A0D6PFE8_9PROT</name>
<dbReference type="PANTHER" id="PTHR31956:SF1">
    <property type="entry name" value="NON-SPECIFIC PHOSPHOLIPASE C1"/>
    <property type="match status" value="1"/>
</dbReference>